<dbReference type="InterPro" id="IPR036097">
    <property type="entry name" value="HisK_dim/P_sf"/>
</dbReference>
<reference evidence="11" key="1">
    <citation type="submission" date="2022-08" db="EMBL/GenBank/DDBJ databases">
        <authorList>
            <person name="Zhang D."/>
        </authorList>
    </citation>
    <scope>NUCLEOTIDE SEQUENCE</scope>
    <source>
        <strain evidence="11">XJ19-11</strain>
    </source>
</reference>
<dbReference type="EC" id="2.7.13.3" evidence="2"/>
<name>A0A9X2P4U5_9BACT</name>
<keyword evidence="9" id="KW-1133">Transmembrane helix</keyword>
<comment type="caution">
    <text evidence="11">The sequence shown here is derived from an EMBL/GenBank/DDBJ whole genome shotgun (WGS) entry which is preliminary data.</text>
</comment>
<keyword evidence="7 11" id="KW-0067">ATP-binding</keyword>
<evidence type="ECO:0000256" key="5">
    <source>
        <dbReference type="ARBA" id="ARBA00022741"/>
    </source>
</evidence>
<dbReference type="PANTHER" id="PTHR43065:SF46">
    <property type="entry name" value="C4-DICARBOXYLATE TRANSPORT SENSOR PROTEIN DCTB"/>
    <property type="match status" value="1"/>
</dbReference>
<feature type="transmembrane region" description="Helical" evidence="9">
    <location>
        <begin position="286"/>
        <end position="304"/>
    </location>
</feature>
<feature type="transmembrane region" description="Helical" evidence="9">
    <location>
        <begin position="239"/>
        <end position="259"/>
    </location>
</feature>
<keyword evidence="4" id="KW-0808">Transferase</keyword>
<feature type="transmembrane region" description="Helical" evidence="9">
    <location>
        <begin position="365"/>
        <end position="391"/>
    </location>
</feature>
<dbReference type="Gene3D" id="6.10.340.10">
    <property type="match status" value="1"/>
</dbReference>
<comment type="catalytic activity">
    <reaction evidence="1">
        <text>ATP + protein L-histidine = ADP + protein N-phospho-L-histidine.</text>
        <dbReference type="EC" id="2.7.13.3"/>
    </reaction>
</comment>
<feature type="domain" description="Histidine kinase" evidence="10">
    <location>
        <begin position="1020"/>
        <end position="1233"/>
    </location>
</feature>
<feature type="transmembrane region" description="Helical" evidence="9">
    <location>
        <begin position="324"/>
        <end position="345"/>
    </location>
</feature>
<sequence>MRNTRTILLFVTLISLGVLLAVNFFLTERDEEQRLIKPISKEIQRIDGEFDADFLQLLLKNRPEEEFSFTNLTIDSFHSYYLFSESGKLIYWSDFSFMPDFDWINPKANQRIMEDKRGIFFSKVRRFSRNNQGYWIIQLYPLYFKRDFQNQYLESGFNSEIFPSGLKSISAIQEEGLLDVKGSKGEFLFSVYFDPDQIPTEPSSRFALMIFFFSLFFLVLLVTRNLILGLWRKGKQVKAFIAASAVLVTIRALMLAFRFPKDYFDYKLFDPSGYASSWINPSLGDLFLNITCLAVLLAMVLRIIASNDFKNWLEKRKIKKDSRLFLIIAYLFSTLFLVLFYALYIDILSNSQWDLNILSLPSLDWFKVVSLSIVFLGGAGYFLFTVLALELVFYNSPLNKSKALYIIIYFSVPIVAVLAYFNWILMVAYLAHFIFLVAVINFNLYRYIFTIGLNTFLTFFFGCLIAAIITGVASHQVYLDRNFKSKASFGTEMLVENDILAEFFLSDIIERISQDIFIKNSMTDLLMRKELIEQKIRKIHMINYFDQYVLKVKVFNYFGENLLDRNNSNTLQENEIQFVKSDFATSVKDLYFIHKGTEGDGNQYFAFIPMYKDDVFIGTVFLELRQLRIVPGSVFPKLLIDEKYMAGMNDKKFDYAVYEEGELKYGVGLFNYRAAGIEKLLDQSILFSSGIYKGKFHHVGVKEQDKVVVVSSPVYPIYYILADISLFFLGFIIFTLGALIIGAFSKKIESLRFNYATKLQLYLNFAFFFPILIISIIIVGLFTSSYQEELHRQYLQKTSLVTDNLSPVIEKRNSGLLEKDEILETINNLSGNANTDINLYNNEGILVSTSQPNIFDKKVLTNYINPNAIVELVEGQNNLVLLEEKIGNLTFKSVYSAIRSKDGQEVQAIVAIPFFESETELDLLIADVLSNIINIFVLVFVVFLFISYFVSRNLTFPFKLLTQKLKVTGLDNNEPMFWPTHDEIGLLVNEYNNMLFKLEASKKDLASSEKESAWREMAKQVAHEIKNPLTPMKLTLQHLLRLQSEGKLDDPKKLKQPLETLIHQVDTLSDIATSFSSFAKMPKPKKELMDFKQVVLGTLELFKNRENEKIIFGDLTEEGNLPVMGDKQLFGRIIANLIINGFQATEPHKKSVILVFLRVIEDQVVLEIKDNGKGIPVELRNKIFMPNFSTKSEGSGLGLAIAKRGVETEGGKIWFETEEGKGTSFFLSFNLVEEIPVQ</sequence>
<feature type="transmembrane region" description="Helical" evidence="9">
    <location>
        <begin position="717"/>
        <end position="741"/>
    </location>
</feature>
<dbReference type="SMART" id="SM00387">
    <property type="entry name" value="HATPase_c"/>
    <property type="match status" value="1"/>
</dbReference>
<feature type="transmembrane region" description="Helical" evidence="9">
    <location>
        <begin position="928"/>
        <end position="950"/>
    </location>
</feature>
<dbReference type="PROSITE" id="PS50109">
    <property type="entry name" value="HIS_KIN"/>
    <property type="match status" value="1"/>
</dbReference>
<dbReference type="InterPro" id="IPR003594">
    <property type="entry name" value="HATPase_dom"/>
</dbReference>
<gene>
    <name evidence="11" type="ORF">NU887_15135</name>
</gene>
<dbReference type="SUPFAM" id="SSF55874">
    <property type="entry name" value="ATPase domain of HSP90 chaperone/DNA topoisomerase II/histidine kinase"/>
    <property type="match status" value="1"/>
</dbReference>
<keyword evidence="9" id="KW-0812">Transmembrane</keyword>
<evidence type="ECO:0000313" key="12">
    <source>
        <dbReference type="Proteomes" id="UP001142175"/>
    </source>
</evidence>
<dbReference type="Gene3D" id="3.30.565.10">
    <property type="entry name" value="Histidine kinase-like ATPase, C-terminal domain"/>
    <property type="match status" value="1"/>
</dbReference>
<dbReference type="SUPFAM" id="SSF47384">
    <property type="entry name" value="Homodimeric domain of signal transducing histidine kinase"/>
    <property type="match status" value="1"/>
</dbReference>
<keyword evidence="3" id="KW-0597">Phosphoprotein</keyword>
<dbReference type="PRINTS" id="PR00344">
    <property type="entry name" value="BCTRLSENSOR"/>
</dbReference>
<feature type="transmembrane region" description="Helical" evidence="9">
    <location>
        <begin position="206"/>
        <end position="227"/>
    </location>
</feature>
<evidence type="ECO:0000259" key="10">
    <source>
        <dbReference type="PROSITE" id="PS50109"/>
    </source>
</evidence>
<dbReference type="InterPro" id="IPR003661">
    <property type="entry name" value="HisK_dim/P_dom"/>
</dbReference>
<dbReference type="GO" id="GO:0005524">
    <property type="term" value="F:ATP binding"/>
    <property type="evidence" value="ECO:0007669"/>
    <property type="project" value="UniProtKB-KW"/>
</dbReference>
<proteinExistence type="predicted"/>
<keyword evidence="5" id="KW-0547">Nucleotide-binding</keyword>
<dbReference type="EMBL" id="JANSUY010000014">
    <property type="protein sequence ID" value="MCR9016374.1"/>
    <property type="molecule type" value="Genomic_DNA"/>
</dbReference>
<dbReference type="Pfam" id="PF02518">
    <property type="entry name" value="HATPase_c"/>
    <property type="match status" value="1"/>
</dbReference>
<accession>A0A9X2P4U5</accession>
<evidence type="ECO:0000256" key="1">
    <source>
        <dbReference type="ARBA" id="ARBA00000085"/>
    </source>
</evidence>
<evidence type="ECO:0000256" key="3">
    <source>
        <dbReference type="ARBA" id="ARBA00022553"/>
    </source>
</evidence>
<feature type="transmembrane region" description="Helical" evidence="9">
    <location>
        <begin position="427"/>
        <end position="444"/>
    </location>
</feature>
<dbReference type="SMART" id="SM00388">
    <property type="entry name" value="HisKA"/>
    <property type="match status" value="1"/>
</dbReference>
<feature type="transmembrane region" description="Helical" evidence="9">
    <location>
        <begin position="456"/>
        <end position="478"/>
    </location>
</feature>
<dbReference type="CDD" id="cd00075">
    <property type="entry name" value="HATPase"/>
    <property type="match status" value="1"/>
</dbReference>
<dbReference type="Proteomes" id="UP001142175">
    <property type="component" value="Unassembled WGS sequence"/>
</dbReference>
<evidence type="ECO:0000256" key="2">
    <source>
        <dbReference type="ARBA" id="ARBA00012438"/>
    </source>
</evidence>
<dbReference type="Gene3D" id="1.10.287.130">
    <property type="match status" value="1"/>
</dbReference>
<keyword evidence="6" id="KW-0418">Kinase</keyword>
<evidence type="ECO:0000256" key="7">
    <source>
        <dbReference type="ARBA" id="ARBA00022840"/>
    </source>
</evidence>
<evidence type="ECO:0000313" key="11">
    <source>
        <dbReference type="EMBL" id="MCR9016374.1"/>
    </source>
</evidence>
<keyword evidence="8" id="KW-0902">Two-component regulatory system</keyword>
<dbReference type="GO" id="GO:0000155">
    <property type="term" value="F:phosphorelay sensor kinase activity"/>
    <property type="evidence" value="ECO:0007669"/>
    <property type="project" value="InterPro"/>
</dbReference>
<dbReference type="Pfam" id="PF00512">
    <property type="entry name" value="HisKA"/>
    <property type="match status" value="1"/>
</dbReference>
<dbReference type="CDD" id="cd00082">
    <property type="entry name" value="HisKA"/>
    <property type="match status" value="1"/>
</dbReference>
<dbReference type="InterPro" id="IPR005467">
    <property type="entry name" value="His_kinase_dom"/>
</dbReference>
<evidence type="ECO:0000256" key="6">
    <source>
        <dbReference type="ARBA" id="ARBA00022777"/>
    </source>
</evidence>
<dbReference type="RefSeq" id="WP_258424221.1">
    <property type="nucleotide sequence ID" value="NZ_JANSUY010000014.1"/>
</dbReference>
<feature type="transmembrane region" description="Helical" evidence="9">
    <location>
        <begin position="761"/>
        <end position="782"/>
    </location>
</feature>
<dbReference type="AlphaFoldDB" id="A0A9X2P4U5"/>
<keyword evidence="12" id="KW-1185">Reference proteome</keyword>
<dbReference type="PANTHER" id="PTHR43065">
    <property type="entry name" value="SENSOR HISTIDINE KINASE"/>
    <property type="match status" value="1"/>
</dbReference>
<evidence type="ECO:0000256" key="8">
    <source>
        <dbReference type="ARBA" id="ARBA00023012"/>
    </source>
</evidence>
<evidence type="ECO:0000256" key="9">
    <source>
        <dbReference type="SAM" id="Phobius"/>
    </source>
</evidence>
<protein>
    <recommendedName>
        <fullName evidence="2">histidine kinase</fullName>
        <ecNumber evidence="2">2.7.13.3</ecNumber>
    </recommendedName>
</protein>
<dbReference type="InterPro" id="IPR036890">
    <property type="entry name" value="HATPase_C_sf"/>
</dbReference>
<organism evidence="11 12">
    <name type="scientific">Aquiflexum gelatinilyticum</name>
    <dbReference type="NCBI Taxonomy" id="2961943"/>
    <lineage>
        <taxon>Bacteria</taxon>
        <taxon>Pseudomonadati</taxon>
        <taxon>Bacteroidota</taxon>
        <taxon>Cytophagia</taxon>
        <taxon>Cytophagales</taxon>
        <taxon>Cyclobacteriaceae</taxon>
        <taxon>Aquiflexum</taxon>
    </lineage>
</organism>
<feature type="transmembrane region" description="Helical" evidence="9">
    <location>
        <begin position="403"/>
        <end position="421"/>
    </location>
</feature>
<keyword evidence="9" id="KW-0472">Membrane</keyword>
<evidence type="ECO:0000256" key="4">
    <source>
        <dbReference type="ARBA" id="ARBA00022679"/>
    </source>
</evidence>
<dbReference type="InterPro" id="IPR004358">
    <property type="entry name" value="Sig_transdc_His_kin-like_C"/>
</dbReference>